<evidence type="ECO:0000256" key="1">
    <source>
        <dbReference type="PROSITE-ProRule" id="PRU00339"/>
    </source>
</evidence>
<dbReference type="InterPro" id="IPR011990">
    <property type="entry name" value="TPR-like_helical_dom_sf"/>
</dbReference>
<feature type="repeat" description="TPR" evidence="1">
    <location>
        <begin position="309"/>
        <end position="342"/>
    </location>
</feature>
<protein>
    <submittedName>
        <fullName evidence="2">Uncharacterized protein</fullName>
    </submittedName>
</protein>
<evidence type="ECO:0000313" key="2">
    <source>
        <dbReference type="EMBL" id="OGG46838.1"/>
    </source>
</evidence>
<dbReference type="PROSITE" id="PS50005">
    <property type="entry name" value="TPR"/>
    <property type="match status" value="6"/>
</dbReference>
<feature type="repeat" description="TPR" evidence="1">
    <location>
        <begin position="454"/>
        <end position="487"/>
    </location>
</feature>
<dbReference type="Pfam" id="PF14559">
    <property type="entry name" value="TPR_19"/>
    <property type="match status" value="2"/>
</dbReference>
<proteinExistence type="predicted"/>
<dbReference type="Proteomes" id="UP000178606">
    <property type="component" value="Unassembled WGS sequence"/>
</dbReference>
<dbReference type="SUPFAM" id="SSF48452">
    <property type="entry name" value="TPR-like"/>
    <property type="match status" value="3"/>
</dbReference>
<dbReference type="PANTHER" id="PTHR12558:SF13">
    <property type="entry name" value="CELL DIVISION CYCLE PROTEIN 27 HOMOLOG"/>
    <property type="match status" value="1"/>
</dbReference>
<comment type="caution">
    <text evidence="2">The sequence shown here is derived from an EMBL/GenBank/DDBJ whole genome shotgun (WGS) entry which is preliminary data.</text>
</comment>
<feature type="repeat" description="TPR" evidence="1">
    <location>
        <begin position="522"/>
        <end position="555"/>
    </location>
</feature>
<gene>
    <name evidence="2" type="ORF">A3F84_03595</name>
</gene>
<dbReference type="InterPro" id="IPR019734">
    <property type="entry name" value="TPR_rpt"/>
</dbReference>
<sequence>MAKDKLVRGSGLWSQITTVVVILHLLSPVAGQAQDALSRAQASIARRDFKTALTLLQEAVQQMPTSAEAHHLLGVALKGVRRPDEALSEFQEALRLKPKHAEARFEVGLIQLEKGQRAEAEATFKKGIEQQLKPLGPLYYGMGLVKIDEDSLNAANKWLIRATTEDPRNGTYHKALGDVYAKQLITELAVNEYNQALELNSNDPDVHYSIGKMHFKDRKWPEVLKAWQDAVAADSNFIPVYKDLINLYLIMKPPRYEEAVPLLKRAVEFHPEDTKLPVELARAMAKTHAYRAGALPYLEKAATLVSDDAEVHVLIGDISSENKDYARAVEAYQKATQIDPDFVGALKGLAEAQKASGDTTAAIETMKTIAEKDTSGNGGVEGALGYLLYQQGRYDEAIPNLKEKLQSSPKLAILYRLLGLCYIKKSDYRSVLSDVKPALDSAVATYPDDKAKLSMVYSELGGELFRAKRYGEAIEMFQKRLEQDPENWSVHLNVGYAYFSQKAYSKAVEEFRKVTQLKPDNVNAHFMLGVCYVETKNSAQAKSAFLKVLDLDPKNVDALKQVGLAYLLEAQALQKAEKHKESQGVAAQAVGYLQRAVAQKPNDIQARVLLAQGLVLSKQLEKAKEEFRRILRMDPNNTDAQQGLERLEGGP</sequence>
<dbReference type="Gene3D" id="1.25.40.10">
    <property type="entry name" value="Tetratricopeptide repeat domain"/>
    <property type="match status" value="4"/>
</dbReference>
<dbReference type="AlphaFoldDB" id="A0A1F6CCB2"/>
<reference evidence="2 3" key="1">
    <citation type="journal article" date="2016" name="Nat. Commun.">
        <title>Thousands of microbial genomes shed light on interconnected biogeochemical processes in an aquifer system.</title>
        <authorList>
            <person name="Anantharaman K."/>
            <person name="Brown C.T."/>
            <person name="Hug L.A."/>
            <person name="Sharon I."/>
            <person name="Castelle C.J."/>
            <person name="Probst A.J."/>
            <person name="Thomas B.C."/>
            <person name="Singh A."/>
            <person name="Wilkins M.J."/>
            <person name="Karaoz U."/>
            <person name="Brodie E.L."/>
            <person name="Williams K.H."/>
            <person name="Hubbard S.S."/>
            <person name="Banfield J.F."/>
        </authorList>
    </citation>
    <scope>NUCLEOTIDE SEQUENCE [LARGE SCALE GENOMIC DNA]</scope>
    <source>
        <strain evidence="3">RIFCSPLOWO2_12_FULL_64_10</strain>
    </source>
</reference>
<feature type="repeat" description="TPR" evidence="1">
    <location>
        <begin position="488"/>
        <end position="521"/>
    </location>
</feature>
<feature type="repeat" description="TPR" evidence="1">
    <location>
        <begin position="67"/>
        <end position="100"/>
    </location>
</feature>
<dbReference type="Pfam" id="PF13432">
    <property type="entry name" value="TPR_16"/>
    <property type="match status" value="2"/>
</dbReference>
<organism evidence="2 3">
    <name type="scientific">Handelsmanbacteria sp. (strain RIFCSPLOWO2_12_FULL_64_10)</name>
    <dbReference type="NCBI Taxonomy" id="1817868"/>
    <lineage>
        <taxon>Bacteria</taxon>
        <taxon>Candidatus Handelsmaniibacteriota</taxon>
    </lineage>
</organism>
<dbReference type="SMART" id="SM00028">
    <property type="entry name" value="TPR"/>
    <property type="match status" value="12"/>
</dbReference>
<name>A0A1F6CCB2_HANXR</name>
<evidence type="ECO:0000313" key="3">
    <source>
        <dbReference type="Proteomes" id="UP000178606"/>
    </source>
</evidence>
<dbReference type="PANTHER" id="PTHR12558">
    <property type="entry name" value="CELL DIVISION CYCLE 16,23,27"/>
    <property type="match status" value="1"/>
</dbReference>
<dbReference type="EMBL" id="MFKF01000283">
    <property type="protein sequence ID" value="OGG46838.1"/>
    <property type="molecule type" value="Genomic_DNA"/>
</dbReference>
<feature type="repeat" description="TPR" evidence="1">
    <location>
        <begin position="604"/>
        <end position="637"/>
    </location>
</feature>
<dbReference type="Pfam" id="PF13414">
    <property type="entry name" value="TPR_11"/>
    <property type="match status" value="2"/>
</dbReference>
<accession>A0A1F6CCB2</accession>
<keyword evidence="1" id="KW-0802">TPR repeat</keyword>